<dbReference type="GO" id="GO:0043952">
    <property type="term" value="P:protein transport by the Sec complex"/>
    <property type="evidence" value="ECO:0007669"/>
    <property type="project" value="UniProtKB-UniRule"/>
</dbReference>
<feature type="transmembrane region" description="Helical" evidence="9">
    <location>
        <begin position="12"/>
        <end position="32"/>
    </location>
</feature>
<evidence type="ECO:0000256" key="8">
    <source>
        <dbReference type="ARBA" id="ARBA00023136"/>
    </source>
</evidence>
<evidence type="ECO:0000256" key="6">
    <source>
        <dbReference type="ARBA" id="ARBA00022989"/>
    </source>
</evidence>
<evidence type="ECO:0000256" key="1">
    <source>
        <dbReference type="ARBA" id="ARBA00004651"/>
    </source>
</evidence>
<feature type="domain" description="Protein export membrane protein SecD/SecF C-terminal" evidence="10">
    <location>
        <begin position="103"/>
        <end position="296"/>
    </location>
</feature>
<dbReference type="InterPro" id="IPR022813">
    <property type="entry name" value="SecD/SecF_arch_bac"/>
</dbReference>
<dbReference type="GO" id="GO:0005886">
    <property type="term" value="C:plasma membrane"/>
    <property type="evidence" value="ECO:0007669"/>
    <property type="project" value="UniProtKB-SubCell"/>
</dbReference>
<feature type="transmembrane region" description="Helical" evidence="9">
    <location>
        <begin position="244"/>
        <end position="262"/>
    </location>
</feature>
<dbReference type="InterPro" id="IPR005665">
    <property type="entry name" value="SecF_bac"/>
</dbReference>
<dbReference type="InterPro" id="IPR022646">
    <property type="entry name" value="SecD/SecF_CS"/>
</dbReference>
<keyword evidence="3 9" id="KW-1003">Cell membrane</keyword>
<dbReference type="InterPro" id="IPR048634">
    <property type="entry name" value="SecD_SecF_C"/>
</dbReference>
<keyword evidence="6 9" id="KW-1133">Transmembrane helix</keyword>
<comment type="subunit">
    <text evidence="9">Forms a complex with SecD. Part of the essential Sec protein translocation apparatus which comprises SecA, SecYEG and auxiliary proteins SecDF. Other proteins may also be involved.</text>
</comment>
<organism evidence="11 12">
    <name type="scientific">Candidatus Magasanikbacteria bacterium RIFCSPHIGHO2_01_FULL_47_8</name>
    <dbReference type="NCBI Taxonomy" id="1798673"/>
    <lineage>
        <taxon>Bacteria</taxon>
        <taxon>Candidatus Magasanikiibacteriota</taxon>
    </lineage>
</organism>
<gene>
    <name evidence="9" type="primary">secF</name>
    <name evidence="11" type="ORF">A2754_02870</name>
</gene>
<sequence>MKVPFIKYSKVWLAIGVITAVAGLAALVGWGFKYGIDFTGGSLMELRFTANRPAVAEVQEVFAEHDLANALVQTSGAENAIIRTAFLTEAKHQEILTALRKRFEKESQTIREERFETIGAAVSKQLRERSLWALILVSLSIIAYVAIAFRKISRPIASWKYGTIAIVTLLYVVIVVSGIFAALGRWRGVEVDIAFVVAILTVLGYSVNDSIVVYDRIRENLLRHRIDNFGELVNTGLNETLARSVNTVFAVLLPLVALYFFGGPTIHYFALALILGMAMSTWASIFIASPLLVLVERWQRK</sequence>
<dbReference type="PANTHER" id="PTHR30081">
    <property type="entry name" value="PROTEIN-EXPORT MEMBRANE PROTEIN SEC"/>
    <property type="match status" value="1"/>
</dbReference>
<dbReference type="InterPro" id="IPR022645">
    <property type="entry name" value="SecD/SecF_bac"/>
</dbReference>
<feature type="transmembrane region" description="Helical" evidence="9">
    <location>
        <begin position="161"/>
        <end position="181"/>
    </location>
</feature>
<comment type="subcellular location">
    <subcellularLocation>
        <location evidence="1 9">Cell membrane</location>
        <topology evidence="1 9">Multi-pass membrane protein</topology>
    </subcellularLocation>
</comment>
<keyword evidence="7 9" id="KW-0811">Translocation</keyword>
<feature type="transmembrane region" description="Helical" evidence="9">
    <location>
        <begin position="268"/>
        <end position="295"/>
    </location>
</feature>
<accession>A0A1F6ME62</accession>
<evidence type="ECO:0000256" key="4">
    <source>
        <dbReference type="ARBA" id="ARBA00022692"/>
    </source>
</evidence>
<proteinExistence type="inferred from homology"/>
<evidence type="ECO:0000259" key="10">
    <source>
        <dbReference type="Pfam" id="PF02355"/>
    </source>
</evidence>
<dbReference type="AlphaFoldDB" id="A0A1F6ME62"/>
<keyword evidence="8 9" id="KW-0472">Membrane</keyword>
<reference evidence="11 12" key="1">
    <citation type="journal article" date="2016" name="Nat. Commun.">
        <title>Thousands of microbial genomes shed light on interconnected biogeochemical processes in an aquifer system.</title>
        <authorList>
            <person name="Anantharaman K."/>
            <person name="Brown C.T."/>
            <person name="Hug L.A."/>
            <person name="Sharon I."/>
            <person name="Castelle C.J."/>
            <person name="Probst A.J."/>
            <person name="Thomas B.C."/>
            <person name="Singh A."/>
            <person name="Wilkins M.J."/>
            <person name="Karaoz U."/>
            <person name="Brodie E.L."/>
            <person name="Williams K.H."/>
            <person name="Hubbard S.S."/>
            <person name="Banfield J.F."/>
        </authorList>
    </citation>
    <scope>NUCLEOTIDE SEQUENCE [LARGE SCALE GENOMIC DNA]</scope>
</reference>
<dbReference type="Gene3D" id="1.20.1640.10">
    <property type="entry name" value="Multidrug efflux transporter AcrB transmembrane domain"/>
    <property type="match status" value="1"/>
</dbReference>
<dbReference type="Proteomes" id="UP000177953">
    <property type="component" value="Unassembled WGS sequence"/>
</dbReference>
<feature type="transmembrane region" description="Helical" evidence="9">
    <location>
        <begin position="131"/>
        <end position="149"/>
    </location>
</feature>
<dbReference type="GO" id="GO:0006605">
    <property type="term" value="P:protein targeting"/>
    <property type="evidence" value="ECO:0007669"/>
    <property type="project" value="UniProtKB-UniRule"/>
</dbReference>
<protein>
    <recommendedName>
        <fullName evidence="9">Protein-export membrane protein SecF</fullName>
    </recommendedName>
</protein>
<name>A0A1F6ME62_9BACT</name>
<dbReference type="GO" id="GO:0015450">
    <property type="term" value="F:protein-transporting ATPase activity"/>
    <property type="evidence" value="ECO:0007669"/>
    <property type="project" value="InterPro"/>
</dbReference>
<dbReference type="HAMAP" id="MF_01464_B">
    <property type="entry name" value="SecF_B"/>
    <property type="match status" value="1"/>
</dbReference>
<evidence type="ECO:0000256" key="2">
    <source>
        <dbReference type="ARBA" id="ARBA00022448"/>
    </source>
</evidence>
<evidence type="ECO:0000256" key="7">
    <source>
        <dbReference type="ARBA" id="ARBA00023010"/>
    </source>
</evidence>
<evidence type="ECO:0000313" key="11">
    <source>
        <dbReference type="EMBL" id="OGH69926.1"/>
    </source>
</evidence>
<dbReference type="Pfam" id="PF07549">
    <property type="entry name" value="Sec_GG"/>
    <property type="match status" value="1"/>
</dbReference>
<evidence type="ECO:0000313" key="12">
    <source>
        <dbReference type="Proteomes" id="UP000177953"/>
    </source>
</evidence>
<comment type="function">
    <text evidence="9">Part of the Sec protein translocase complex. Interacts with the SecYEG preprotein conducting channel. SecDF uses the proton motive force (PMF) to complete protein translocation after the ATP-dependent function of SecA.</text>
</comment>
<dbReference type="NCBIfam" id="TIGR00966">
    <property type="entry name" value="transloc_SecF"/>
    <property type="match status" value="1"/>
</dbReference>
<feature type="transmembrane region" description="Helical" evidence="9">
    <location>
        <begin position="193"/>
        <end position="214"/>
    </location>
</feature>
<evidence type="ECO:0000256" key="5">
    <source>
        <dbReference type="ARBA" id="ARBA00022927"/>
    </source>
</evidence>
<dbReference type="SUPFAM" id="SSF82866">
    <property type="entry name" value="Multidrug efflux transporter AcrB transmembrane domain"/>
    <property type="match status" value="1"/>
</dbReference>
<comment type="caution">
    <text evidence="11">The sequence shown here is derived from an EMBL/GenBank/DDBJ whole genome shotgun (WGS) entry which is preliminary data.</text>
</comment>
<keyword evidence="4 9" id="KW-0812">Transmembrane</keyword>
<evidence type="ECO:0000256" key="3">
    <source>
        <dbReference type="ARBA" id="ARBA00022475"/>
    </source>
</evidence>
<dbReference type="Pfam" id="PF02355">
    <property type="entry name" value="SecD_SecF_C"/>
    <property type="match status" value="1"/>
</dbReference>
<evidence type="ECO:0000256" key="9">
    <source>
        <dbReference type="HAMAP-Rule" id="MF_01464"/>
    </source>
</evidence>
<keyword evidence="5 9" id="KW-0653">Protein transport</keyword>
<dbReference type="PANTHER" id="PTHR30081:SF8">
    <property type="entry name" value="PROTEIN TRANSLOCASE SUBUNIT SECF"/>
    <property type="match status" value="1"/>
</dbReference>
<dbReference type="PRINTS" id="PR01755">
    <property type="entry name" value="SECFTRNLCASE"/>
</dbReference>
<keyword evidence="2 9" id="KW-0813">Transport</keyword>
<dbReference type="GO" id="GO:0065002">
    <property type="term" value="P:intracellular protein transmembrane transport"/>
    <property type="evidence" value="ECO:0007669"/>
    <property type="project" value="UniProtKB-UniRule"/>
</dbReference>
<dbReference type="EMBL" id="MFPU01000018">
    <property type="protein sequence ID" value="OGH69926.1"/>
    <property type="molecule type" value="Genomic_DNA"/>
</dbReference>
<comment type="similarity">
    <text evidence="9">Belongs to the SecD/SecF family. SecF subfamily.</text>
</comment>